<dbReference type="InterPro" id="IPR040756">
    <property type="entry name" value="Peptidase_M61_N"/>
</dbReference>
<evidence type="ECO:0000259" key="3">
    <source>
        <dbReference type="Pfam" id="PF17899"/>
    </source>
</evidence>
<dbReference type="InterPro" id="IPR024191">
    <property type="entry name" value="Peptidase_M61"/>
</dbReference>
<comment type="caution">
    <text evidence="4">The sequence shown here is derived from an EMBL/GenBank/DDBJ whole genome shotgun (WGS) entry which is preliminary data.</text>
</comment>
<evidence type="ECO:0000256" key="1">
    <source>
        <dbReference type="SAM" id="SignalP"/>
    </source>
</evidence>
<dbReference type="Gene3D" id="1.10.390.10">
    <property type="entry name" value="Neutral Protease Domain 2"/>
    <property type="match status" value="1"/>
</dbReference>
<dbReference type="InterPro" id="IPR027268">
    <property type="entry name" value="Peptidase_M4/M1_CTD_sf"/>
</dbReference>
<reference evidence="4" key="1">
    <citation type="submission" date="2022-03" db="EMBL/GenBank/DDBJ databases">
        <title>Identification of a novel bacterium isolated from mangrove sediments.</title>
        <authorList>
            <person name="Pan X."/>
        </authorList>
    </citation>
    <scope>NUCLEOTIDE SEQUENCE</scope>
    <source>
        <strain evidence="4">B1949</strain>
    </source>
</reference>
<protein>
    <submittedName>
        <fullName evidence="4">Peptidase M61</fullName>
    </submittedName>
</protein>
<evidence type="ECO:0000313" key="5">
    <source>
        <dbReference type="Proteomes" id="UP001162881"/>
    </source>
</evidence>
<dbReference type="RefSeq" id="WP_244016633.1">
    <property type="nucleotide sequence ID" value="NZ_JALHLF010000004.1"/>
</dbReference>
<feature type="signal peptide" evidence="1">
    <location>
        <begin position="1"/>
        <end position="22"/>
    </location>
</feature>
<dbReference type="InterPro" id="IPR007963">
    <property type="entry name" value="Peptidase_M61_catalytic"/>
</dbReference>
<dbReference type="PIRSF" id="PIRSF016493">
    <property type="entry name" value="Glycyl_aminpptds"/>
    <property type="match status" value="1"/>
</dbReference>
<dbReference type="Pfam" id="PF17899">
    <property type="entry name" value="Peptidase_M61_N"/>
    <property type="match status" value="1"/>
</dbReference>
<evidence type="ECO:0000259" key="2">
    <source>
        <dbReference type="Pfam" id="PF05299"/>
    </source>
</evidence>
<feature type="chain" id="PRO_5046939125" evidence="1">
    <location>
        <begin position="23"/>
        <end position="650"/>
    </location>
</feature>
<feature type="domain" description="Peptidase M61 catalytic" evidence="2">
    <location>
        <begin position="319"/>
        <end position="434"/>
    </location>
</feature>
<organism evidence="4 5">
    <name type="scientific">Novosphingobium organovorum</name>
    <dbReference type="NCBI Taxonomy" id="2930092"/>
    <lineage>
        <taxon>Bacteria</taxon>
        <taxon>Pseudomonadati</taxon>
        <taxon>Pseudomonadota</taxon>
        <taxon>Alphaproteobacteria</taxon>
        <taxon>Sphingomonadales</taxon>
        <taxon>Sphingomonadaceae</taxon>
        <taxon>Novosphingobium</taxon>
    </lineage>
</organism>
<dbReference type="Gene3D" id="2.60.40.3650">
    <property type="match status" value="1"/>
</dbReference>
<feature type="domain" description="Peptidase M61 N-terminal" evidence="3">
    <location>
        <begin position="53"/>
        <end position="226"/>
    </location>
</feature>
<gene>
    <name evidence="4" type="ORF">MTR62_02135</name>
</gene>
<dbReference type="Pfam" id="PF05299">
    <property type="entry name" value="Peptidase_M61"/>
    <property type="match status" value="1"/>
</dbReference>
<keyword evidence="1" id="KW-0732">Signal</keyword>
<dbReference type="Proteomes" id="UP001162881">
    <property type="component" value="Unassembled WGS sequence"/>
</dbReference>
<sequence>MKYPAALASLSALLLASTAVVAQDSSRSTPMAPALPPAMPAAKDVAYAGTVSLDIDATDVEHGVYSVKQVFPVAPGTKDLILLQPGWLPGNHSETGPYSLLANAHFYADGKEIPWVRDTVAVNAFHLALPEGTKSVTATFLHTSPVQSSEGRITMTREMLNLQWEKMSLYPAGYYTRDIPFKATVKVPAGWTVYTSLDGEARQGDTLTWDVTDYERLVDAPIFAGKYAQRWDLGHGVAMDAVADKPGELKIAPEHMQYYRNLVNEAVSLFGARHFDHYDFLLALTDRMGGIGLEHHRSSENQYEPTAWTEWDKMDWDHNVIAHEFTHSWNGKYRRPADLWTPDYQQPMQNTLMWVYEGQTQFWGYILAARSGVQSKQTVLDMFAGAAAKYLEGTPGRSWRSVEDTTNAPQLAMRRPLPYVSLTRSEDYYVEGALTWLEADQIIRAGTKGKKGLDDFAKAFFGVRDGDWGELTYDFDDVVKTLNGVYPYDWASFLKTRLYETNQPAPMRGIEMAGYKLVWKDEPNSYDAGIASYRHSLNLTYSLGVTLKSDGTVTGTLWDSPGFNAGLVSGAQIVAVNDEAYSSDTLNAAITAAKTGNEAADKPIKLLVKRGDHFQTVAIAYHGGLRYPWLESTSPGKENGLDKLLDARTR</sequence>
<name>A0ABT0B8W4_9SPHN</name>
<dbReference type="EMBL" id="JALHLF010000004">
    <property type="protein sequence ID" value="MCJ2181512.1"/>
    <property type="molecule type" value="Genomic_DNA"/>
</dbReference>
<dbReference type="SUPFAM" id="SSF50156">
    <property type="entry name" value="PDZ domain-like"/>
    <property type="match status" value="1"/>
</dbReference>
<proteinExistence type="predicted"/>
<dbReference type="Gene3D" id="2.30.42.10">
    <property type="match status" value="1"/>
</dbReference>
<accession>A0ABT0B8W4</accession>
<dbReference type="InterPro" id="IPR036034">
    <property type="entry name" value="PDZ_sf"/>
</dbReference>
<keyword evidence="5" id="KW-1185">Reference proteome</keyword>
<evidence type="ECO:0000313" key="4">
    <source>
        <dbReference type="EMBL" id="MCJ2181512.1"/>
    </source>
</evidence>